<sequence length="283" mass="31376">MSADKNMNELGTFLRTRRGELTPRQAGLPEGAGPRRVAGLRREEVAQLTSISTDYYTRLEQGRIRASAAVLTTLAEVLQLDEDQRTYLFSLAGKTSTRAPRRSRQTVQPQLRRLLDDLGTTPAIVMGRRMDILGWNDLAAAMMLDFGRIPAERRNYLRLLFTHPAMRTLYADWDTVARTAVAQLRMEAAKYPDDPRLAGLVGELSVQDAQFSGWWAGRAVATLSTGRKTLNHPAVGELVLDWDTLVEAHDAEQQLVVWTAEPGSPTHEALRVLASGVAGRSRA</sequence>
<dbReference type="PANTHER" id="PTHR35010">
    <property type="entry name" value="BLL4672 PROTEIN-RELATED"/>
    <property type="match status" value="1"/>
</dbReference>
<comment type="caution">
    <text evidence="3">The sequence shown here is derived from an EMBL/GenBank/DDBJ whole genome shotgun (WGS) entry which is preliminary data.</text>
</comment>
<dbReference type="Proteomes" id="UP001139502">
    <property type="component" value="Unassembled WGS sequence"/>
</dbReference>
<name>A0A9X2HAF9_9MICC</name>
<dbReference type="GO" id="GO:0003677">
    <property type="term" value="F:DNA binding"/>
    <property type="evidence" value="ECO:0007669"/>
    <property type="project" value="InterPro"/>
</dbReference>
<dbReference type="SMART" id="SM00530">
    <property type="entry name" value="HTH_XRE"/>
    <property type="match status" value="1"/>
</dbReference>
<organism evidence="3 4">
    <name type="scientific">Rothia santali</name>
    <dbReference type="NCBI Taxonomy" id="2949643"/>
    <lineage>
        <taxon>Bacteria</taxon>
        <taxon>Bacillati</taxon>
        <taxon>Actinomycetota</taxon>
        <taxon>Actinomycetes</taxon>
        <taxon>Micrococcales</taxon>
        <taxon>Micrococcaceae</taxon>
        <taxon>Rothia</taxon>
    </lineage>
</organism>
<feature type="region of interest" description="Disordered" evidence="1">
    <location>
        <begin position="17"/>
        <end position="36"/>
    </location>
</feature>
<evidence type="ECO:0000313" key="3">
    <source>
        <dbReference type="EMBL" id="MCP3425706.1"/>
    </source>
</evidence>
<dbReference type="InterPro" id="IPR041413">
    <property type="entry name" value="MLTR_LBD"/>
</dbReference>
<dbReference type="RefSeq" id="WP_254166045.1">
    <property type="nucleotide sequence ID" value="NZ_JANAFB010000012.1"/>
</dbReference>
<dbReference type="Pfam" id="PF13560">
    <property type="entry name" value="HTH_31"/>
    <property type="match status" value="1"/>
</dbReference>
<dbReference type="EMBL" id="JANAFB010000012">
    <property type="protein sequence ID" value="MCP3425706.1"/>
    <property type="molecule type" value="Genomic_DNA"/>
</dbReference>
<dbReference type="SUPFAM" id="SSF47413">
    <property type="entry name" value="lambda repressor-like DNA-binding domains"/>
    <property type="match status" value="1"/>
</dbReference>
<accession>A0A9X2HAF9</accession>
<dbReference type="PANTHER" id="PTHR35010:SF2">
    <property type="entry name" value="BLL4672 PROTEIN"/>
    <property type="match status" value="1"/>
</dbReference>
<dbReference type="Pfam" id="PF17765">
    <property type="entry name" value="MLTR_LBD"/>
    <property type="match status" value="1"/>
</dbReference>
<keyword evidence="4" id="KW-1185">Reference proteome</keyword>
<dbReference type="InterPro" id="IPR001387">
    <property type="entry name" value="Cro/C1-type_HTH"/>
</dbReference>
<dbReference type="PROSITE" id="PS50943">
    <property type="entry name" value="HTH_CROC1"/>
    <property type="match status" value="1"/>
</dbReference>
<dbReference type="AlphaFoldDB" id="A0A9X2HAF9"/>
<gene>
    <name evidence="3" type="ORF">NBM05_06680</name>
</gene>
<dbReference type="Gene3D" id="3.30.450.180">
    <property type="match status" value="1"/>
</dbReference>
<reference evidence="3" key="1">
    <citation type="submission" date="2022-06" db="EMBL/GenBank/DDBJ databases">
        <title>Rothia sp. isolated from sandalwood seedling.</title>
        <authorList>
            <person name="Tuikhar N."/>
            <person name="Kirdat K."/>
            <person name="Thorat V."/>
            <person name="Swetha P."/>
            <person name="Padma S."/>
            <person name="Sundararaj R."/>
            <person name="Yadav A."/>
        </authorList>
    </citation>
    <scope>NUCLEOTIDE SEQUENCE</scope>
    <source>
        <strain evidence="3">AR01</strain>
    </source>
</reference>
<dbReference type="Gene3D" id="1.10.260.40">
    <property type="entry name" value="lambda repressor-like DNA-binding domains"/>
    <property type="match status" value="1"/>
</dbReference>
<dbReference type="CDD" id="cd00093">
    <property type="entry name" value="HTH_XRE"/>
    <property type="match status" value="1"/>
</dbReference>
<evidence type="ECO:0000313" key="4">
    <source>
        <dbReference type="Proteomes" id="UP001139502"/>
    </source>
</evidence>
<evidence type="ECO:0000259" key="2">
    <source>
        <dbReference type="PROSITE" id="PS50943"/>
    </source>
</evidence>
<proteinExistence type="predicted"/>
<protein>
    <submittedName>
        <fullName evidence="3">Helix-turn-helix transcriptional regulator</fullName>
    </submittedName>
</protein>
<feature type="domain" description="HTH cro/C1-type" evidence="2">
    <location>
        <begin position="35"/>
        <end position="85"/>
    </location>
</feature>
<evidence type="ECO:0000256" key="1">
    <source>
        <dbReference type="SAM" id="MobiDB-lite"/>
    </source>
</evidence>
<dbReference type="InterPro" id="IPR010982">
    <property type="entry name" value="Lambda_DNA-bd_dom_sf"/>
</dbReference>